<accession>A0ABP7BK28</accession>
<dbReference type="EMBL" id="BAAAZP010000049">
    <property type="protein sequence ID" value="GAA3661690.1"/>
    <property type="molecule type" value="Genomic_DNA"/>
</dbReference>
<organism evidence="1 2">
    <name type="scientific">Nonomuraea antimicrobica</name>
    <dbReference type="NCBI Taxonomy" id="561173"/>
    <lineage>
        <taxon>Bacteria</taxon>
        <taxon>Bacillati</taxon>
        <taxon>Actinomycetota</taxon>
        <taxon>Actinomycetes</taxon>
        <taxon>Streptosporangiales</taxon>
        <taxon>Streptosporangiaceae</taxon>
        <taxon>Nonomuraea</taxon>
    </lineage>
</organism>
<evidence type="ECO:0000313" key="1">
    <source>
        <dbReference type="EMBL" id="GAA3661690.1"/>
    </source>
</evidence>
<dbReference type="Proteomes" id="UP001500902">
    <property type="component" value="Unassembled WGS sequence"/>
</dbReference>
<protein>
    <submittedName>
        <fullName evidence="1">Uncharacterized protein</fullName>
    </submittedName>
</protein>
<proteinExistence type="predicted"/>
<gene>
    <name evidence="1" type="ORF">GCM10022224_026520</name>
</gene>
<comment type="caution">
    <text evidence="1">The sequence shown here is derived from an EMBL/GenBank/DDBJ whole genome shotgun (WGS) entry which is preliminary data.</text>
</comment>
<sequence>MAKLAVVETACGSLGVAHAALTARCGNVIGKRRIEQVVARVAVDAFYAARFPVPCTAFTVLALSVEGKGIAMRPQTLRPAPGCAAALVGGFVWMGGHRGVWSMAWDFL</sequence>
<name>A0ABP7BK28_9ACTN</name>
<evidence type="ECO:0000313" key="2">
    <source>
        <dbReference type="Proteomes" id="UP001500902"/>
    </source>
</evidence>
<dbReference type="RefSeq" id="WP_344876601.1">
    <property type="nucleotide sequence ID" value="NZ_BAAAZP010000049.1"/>
</dbReference>
<keyword evidence="2" id="KW-1185">Reference proteome</keyword>
<reference evidence="2" key="1">
    <citation type="journal article" date="2019" name="Int. J. Syst. Evol. Microbiol.">
        <title>The Global Catalogue of Microorganisms (GCM) 10K type strain sequencing project: providing services to taxonomists for standard genome sequencing and annotation.</title>
        <authorList>
            <consortium name="The Broad Institute Genomics Platform"/>
            <consortium name="The Broad Institute Genome Sequencing Center for Infectious Disease"/>
            <person name="Wu L."/>
            <person name="Ma J."/>
        </authorList>
    </citation>
    <scope>NUCLEOTIDE SEQUENCE [LARGE SCALE GENOMIC DNA]</scope>
    <source>
        <strain evidence="2">JCM 16904</strain>
    </source>
</reference>